<protein>
    <recommendedName>
        <fullName evidence="4">SIS domain-containing protein</fullName>
    </recommendedName>
</protein>
<organism evidence="2 3">
    <name type="scientific">Thomasclavelia ramosa</name>
    <dbReference type="NCBI Taxonomy" id="1547"/>
    <lineage>
        <taxon>Bacteria</taxon>
        <taxon>Bacillati</taxon>
        <taxon>Bacillota</taxon>
        <taxon>Erysipelotrichia</taxon>
        <taxon>Erysipelotrichales</taxon>
        <taxon>Coprobacillaceae</taxon>
        <taxon>Thomasclavelia</taxon>
    </lineage>
</organism>
<dbReference type="Proteomes" id="UP000261032">
    <property type="component" value="Unassembled WGS sequence"/>
</dbReference>
<evidence type="ECO:0008006" key="4">
    <source>
        <dbReference type="Google" id="ProtNLM"/>
    </source>
</evidence>
<dbReference type="Gene3D" id="3.40.50.10490">
    <property type="entry name" value="Glucose-6-phosphate isomerase like protein, domain 1"/>
    <property type="match status" value="1"/>
</dbReference>
<sequence length="133" mass="15307">MRPHPNGQSLFLEKINTVTTKINKIIKKNETFVSQYNDDFKDAVRFSVIDYGATVGTAKEMETKFSETIRVASQGYKLEAYMHGPYLEVNPEHRIFFIETPSPRLSKAKLLKAYESQYTEHVFAITKAQSIRP</sequence>
<name>A0A3E3AC74_9FIRM</name>
<proteinExistence type="predicted"/>
<evidence type="ECO:0000313" key="2">
    <source>
        <dbReference type="EMBL" id="RGD80901.1"/>
    </source>
</evidence>
<dbReference type="GO" id="GO:0097367">
    <property type="term" value="F:carbohydrate derivative binding"/>
    <property type="evidence" value="ECO:0007669"/>
    <property type="project" value="InterPro"/>
</dbReference>
<evidence type="ECO:0000313" key="1">
    <source>
        <dbReference type="EMBL" id="MDB7085069.1"/>
    </source>
</evidence>
<dbReference type="InterPro" id="IPR046348">
    <property type="entry name" value="SIS_dom_sf"/>
</dbReference>
<dbReference type="EMBL" id="QUSL01000029">
    <property type="protein sequence ID" value="RGD80901.1"/>
    <property type="molecule type" value="Genomic_DNA"/>
</dbReference>
<comment type="caution">
    <text evidence="2">The sequence shown here is derived from an EMBL/GenBank/DDBJ whole genome shotgun (WGS) entry which is preliminary data.</text>
</comment>
<evidence type="ECO:0000313" key="3">
    <source>
        <dbReference type="Proteomes" id="UP000261032"/>
    </source>
</evidence>
<gene>
    <name evidence="2" type="ORF">DXB93_14920</name>
    <name evidence="1" type="ORF">PM738_14775</name>
</gene>
<reference evidence="1" key="2">
    <citation type="submission" date="2023-01" db="EMBL/GenBank/DDBJ databases">
        <title>Human gut microbiome strain richness.</title>
        <authorList>
            <person name="Chen-Liaw A."/>
        </authorList>
    </citation>
    <scope>NUCLEOTIDE SEQUENCE</scope>
    <source>
        <strain evidence="1">1001217st2_G6_1001217B_191108</strain>
    </source>
</reference>
<dbReference type="GO" id="GO:1901135">
    <property type="term" value="P:carbohydrate derivative metabolic process"/>
    <property type="evidence" value="ECO:0007669"/>
    <property type="project" value="InterPro"/>
</dbReference>
<reference evidence="2 3" key="1">
    <citation type="submission" date="2018-08" db="EMBL/GenBank/DDBJ databases">
        <title>A genome reference for cultivated species of the human gut microbiota.</title>
        <authorList>
            <person name="Zou Y."/>
            <person name="Xue W."/>
            <person name="Luo G."/>
        </authorList>
    </citation>
    <scope>NUCLEOTIDE SEQUENCE [LARGE SCALE GENOMIC DNA]</scope>
    <source>
        <strain evidence="2 3">OM06-4</strain>
    </source>
</reference>
<dbReference type="RefSeq" id="WP_003539391.1">
    <property type="nucleotide sequence ID" value="NZ_AP031443.1"/>
</dbReference>
<dbReference type="SUPFAM" id="SSF53697">
    <property type="entry name" value="SIS domain"/>
    <property type="match status" value="1"/>
</dbReference>
<accession>A0A3E3AC74</accession>
<dbReference type="EMBL" id="JAQLKE010000030">
    <property type="protein sequence ID" value="MDB7085069.1"/>
    <property type="molecule type" value="Genomic_DNA"/>
</dbReference>
<dbReference type="AlphaFoldDB" id="A0A3E3AC74"/>
<dbReference type="Proteomes" id="UP001211987">
    <property type="component" value="Unassembled WGS sequence"/>
</dbReference>